<keyword evidence="4" id="KW-1185">Reference proteome</keyword>
<comment type="caution">
    <text evidence="3">The sequence shown here is derived from an EMBL/GenBank/DDBJ whole genome shotgun (WGS) entry which is preliminary data.</text>
</comment>
<evidence type="ECO:0000256" key="1">
    <source>
        <dbReference type="SAM" id="MobiDB-lite"/>
    </source>
</evidence>
<keyword evidence="2" id="KW-0732">Signal</keyword>
<feature type="chain" id="PRO_5045885894" description="Lipoprotein" evidence="2">
    <location>
        <begin position="24"/>
        <end position="158"/>
    </location>
</feature>
<evidence type="ECO:0000256" key="2">
    <source>
        <dbReference type="SAM" id="SignalP"/>
    </source>
</evidence>
<organism evidence="3 4">
    <name type="scientific">Streptomyces sp. 900105245</name>
    <dbReference type="NCBI Taxonomy" id="3154379"/>
    <lineage>
        <taxon>Bacteria</taxon>
        <taxon>Bacillati</taxon>
        <taxon>Actinomycetota</taxon>
        <taxon>Actinomycetes</taxon>
        <taxon>Kitasatosporales</taxon>
        <taxon>Streptomycetaceae</taxon>
        <taxon>Streptomyces</taxon>
    </lineage>
</organism>
<feature type="region of interest" description="Disordered" evidence="1">
    <location>
        <begin position="43"/>
        <end position="132"/>
    </location>
</feature>
<evidence type="ECO:0008006" key="5">
    <source>
        <dbReference type="Google" id="ProtNLM"/>
    </source>
</evidence>
<name>A0ABV1UDF7_9ACTN</name>
<gene>
    <name evidence="3" type="ORF">ABT272_29115</name>
</gene>
<dbReference type="PROSITE" id="PS51257">
    <property type="entry name" value="PROKAR_LIPOPROTEIN"/>
    <property type="match status" value="1"/>
</dbReference>
<dbReference type="Proteomes" id="UP001470023">
    <property type="component" value="Unassembled WGS sequence"/>
</dbReference>
<feature type="compositionally biased region" description="Basic residues" evidence="1">
    <location>
        <begin position="110"/>
        <end position="124"/>
    </location>
</feature>
<proteinExistence type="predicted"/>
<accession>A0ABV1UDF7</accession>
<dbReference type="RefSeq" id="WP_352064773.1">
    <property type="nucleotide sequence ID" value="NZ_JBEPAZ010000032.1"/>
</dbReference>
<evidence type="ECO:0000313" key="3">
    <source>
        <dbReference type="EMBL" id="MER6431753.1"/>
    </source>
</evidence>
<reference evidence="3 4" key="1">
    <citation type="submission" date="2024-06" db="EMBL/GenBank/DDBJ databases">
        <title>The Natural Products Discovery Center: Release of the First 8490 Sequenced Strains for Exploring Actinobacteria Biosynthetic Diversity.</title>
        <authorList>
            <person name="Kalkreuter E."/>
            <person name="Kautsar S.A."/>
            <person name="Yang D."/>
            <person name="Bader C.D."/>
            <person name="Teijaro C.N."/>
            <person name="Fluegel L."/>
            <person name="Davis C.M."/>
            <person name="Simpson J.R."/>
            <person name="Lauterbach L."/>
            <person name="Steele A.D."/>
            <person name="Gui C."/>
            <person name="Meng S."/>
            <person name="Li G."/>
            <person name="Viehrig K."/>
            <person name="Ye F."/>
            <person name="Su P."/>
            <person name="Kiefer A.F."/>
            <person name="Nichols A."/>
            <person name="Cepeda A.J."/>
            <person name="Yan W."/>
            <person name="Fan B."/>
            <person name="Jiang Y."/>
            <person name="Adhikari A."/>
            <person name="Zheng C.-J."/>
            <person name="Schuster L."/>
            <person name="Cowan T.M."/>
            <person name="Smanski M.J."/>
            <person name="Chevrette M.G."/>
            <person name="De Carvalho L.P.S."/>
            <person name="Shen B."/>
        </authorList>
    </citation>
    <scope>NUCLEOTIDE SEQUENCE [LARGE SCALE GENOMIC DNA]</scope>
    <source>
        <strain evidence="3 4">NPDC001166</strain>
    </source>
</reference>
<feature type="signal peptide" evidence="2">
    <location>
        <begin position="1"/>
        <end position="23"/>
    </location>
</feature>
<dbReference type="EMBL" id="JBEPAZ010000032">
    <property type="protein sequence ID" value="MER6431753.1"/>
    <property type="molecule type" value="Genomic_DNA"/>
</dbReference>
<sequence length="158" mass="17174">MHHQLRVLTALAALLFTSGCVHIPAHRTSASVMEAATVRAPSSAVTSVSQAPARGALVDTGTDAKPGRPARRHGARHRSWRPAPHPRPRLAVRSAPRHRTAPHRPAPVEHRHRTPRPHPARPRAPRPGTTDDMRTVCRLAHQPAAPAEAGTLCDTYLR</sequence>
<protein>
    <recommendedName>
        <fullName evidence="5">Lipoprotein</fullName>
    </recommendedName>
</protein>
<evidence type="ECO:0000313" key="4">
    <source>
        <dbReference type="Proteomes" id="UP001470023"/>
    </source>
</evidence>
<feature type="compositionally biased region" description="Basic residues" evidence="1">
    <location>
        <begin position="68"/>
        <end position="102"/>
    </location>
</feature>